<keyword evidence="3" id="KW-1185">Reference proteome</keyword>
<evidence type="ECO:0000256" key="1">
    <source>
        <dbReference type="SAM" id="SignalP"/>
    </source>
</evidence>
<dbReference type="RefSeq" id="WP_137264148.1">
    <property type="nucleotide sequence ID" value="NZ_SZQL01000037.1"/>
</dbReference>
<keyword evidence="1" id="KW-0732">Signal</keyword>
<gene>
    <name evidence="2" type="ORF">FC093_22870</name>
</gene>
<dbReference type="AlphaFoldDB" id="A0A4U3KPT8"/>
<dbReference type="Proteomes" id="UP000305848">
    <property type="component" value="Unassembled WGS sequence"/>
</dbReference>
<sequence length="186" mass="20461">MKKTPLLRSIVFVSCFVCSIVLVSCKKEAVSTPEPAVSTASQASATAMRSSEISTAISPFGVLGKYFDRGSRTLYRGKAGVDNAILSLDYFNEKKVVAAFDTKSLTCGYGETNLVNKGWKYLIRYDMKKGEITLAPNDVMAADIQPNSFKTLTATYDAASKTFNFMTRYTDKDGNDNDVFDIMTKE</sequence>
<name>A0A4U3KPT8_9BACT</name>
<reference evidence="2 3" key="1">
    <citation type="submission" date="2019-05" db="EMBL/GenBank/DDBJ databases">
        <title>Panacibacter sp. strain 17mud1-8 Genome sequencing and assembly.</title>
        <authorList>
            <person name="Chhetri G."/>
        </authorList>
    </citation>
    <scope>NUCLEOTIDE SEQUENCE [LARGE SCALE GENOMIC DNA]</scope>
    <source>
        <strain evidence="2 3">17mud1-8</strain>
    </source>
</reference>
<comment type="caution">
    <text evidence="2">The sequence shown here is derived from an EMBL/GenBank/DDBJ whole genome shotgun (WGS) entry which is preliminary data.</text>
</comment>
<feature type="signal peptide" evidence="1">
    <location>
        <begin position="1"/>
        <end position="23"/>
    </location>
</feature>
<dbReference type="EMBL" id="SZQL01000037">
    <property type="protein sequence ID" value="TKK64275.1"/>
    <property type="molecule type" value="Genomic_DNA"/>
</dbReference>
<evidence type="ECO:0000313" key="2">
    <source>
        <dbReference type="EMBL" id="TKK64275.1"/>
    </source>
</evidence>
<organism evidence="2 3">
    <name type="scientific">Ilyomonas limi</name>
    <dbReference type="NCBI Taxonomy" id="2575867"/>
    <lineage>
        <taxon>Bacteria</taxon>
        <taxon>Pseudomonadati</taxon>
        <taxon>Bacteroidota</taxon>
        <taxon>Chitinophagia</taxon>
        <taxon>Chitinophagales</taxon>
        <taxon>Chitinophagaceae</taxon>
        <taxon>Ilyomonas</taxon>
    </lineage>
</organism>
<feature type="chain" id="PRO_5020270299" evidence="1">
    <location>
        <begin position="24"/>
        <end position="186"/>
    </location>
</feature>
<protein>
    <submittedName>
        <fullName evidence="2">Uncharacterized protein</fullName>
    </submittedName>
</protein>
<dbReference type="PROSITE" id="PS51257">
    <property type="entry name" value="PROKAR_LIPOPROTEIN"/>
    <property type="match status" value="1"/>
</dbReference>
<evidence type="ECO:0000313" key="3">
    <source>
        <dbReference type="Proteomes" id="UP000305848"/>
    </source>
</evidence>
<proteinExistence type="predicted"/>
<accession>A0A4U3KPT8</accession>